<dbReference type="Proteomes" id="UP001139451">
    <property type="component" value="Unassembled WGS sequence"/>
</dbReference>
<dbReference type="Pfam" id="PF25967">
    <property type="entry name" value="RND-MFP_C"/>
    <property type="match status" value="1"/>
</dbReference>
<comment type="subcellular location">
    <subcellularLocation>
        <location evidence="1">Cell envelope</location>
    </subcellularLocation>
</comment>
<accession>A0A9X2KMC2</accession>
<dbReference type="Gene3D" id="1.10.287.470">
    <property type="entry name" value="Helix hairpin bin"/>
    <property type="match status" value="1"/>
</dbReference>
<dbReference type="NCBIfam" id="TIGR01730">
    <property type="entry name" value="RND_mfp"/>
    <property type="match status" value="1"/>
</dbReference>
<dbReference type="InterPro" id="IPR006143">
    <property type="entry name" value="RND_pump_MFP"/>
</dbReference>
<dbReference type="PANTHER" id="PTHR32347">
    <property type="entry name" value="EFFLUX SYSTEM COMPONENT YKNX-RELATED"/>
    <property type="match status" value="1"/>
</dbReference>
<dbReference type="SUPFAM" id="SSF111369">
    <property type="entry name" value="HlyD-like secretion proteins"/>
    <property type="match status" value="1"/>
</dbReference>
<dbReference type="EMBL" id="JAMLDX010000019">
    <property type="protein sequence ID" value="MCP3732474.1"/>
    <property type="molecule type" value="Genomic_DNA"/>
</dbReference>
<gene>
    <name evidence="6" type="ORF">M9978_18790</name>
</gene>
<protein>
    <submittedName>
        <fullName evidence="6">Efflux RND transporter periplasmic adaptor subunit</fullName>
    </submittedName>
</protein>
<dbReference type="Gene3D" id="2.40.30.170">
    <property type="match status" value="1"/>
</dbReference>
<dbReference type="AlphaFoldDB" id="A0A9X2KMC2"/>
<dbReference type="GO" id="GO:0022857">
    <property type="term" value="F:transmembrane transporter activity"/>
    <property type="evidence" value="ECO:0007669"/>
    <property type="project" value="InterPro"/>
</dbReference>
<keyword evidence="7" id="KW-1185">Reference proteome</keyword>
<comment type="similarity">
    <text evidence="2">Belongs to the membrane fusion protein (MFP) (TC 8.A.1) family.</text>
</comment>
<reference evidence="6" key="1">
    <citation type="submission" date="2022-05" db="EMBL/GenBank/DDBJ databases">
        <title>Sphingomonas sp. strain MG17 Genome sequencing and assembly.</title>
        <authorList>
            <person name="Kim I."/>
        </authorList>
    </citation>
    <scope>NUCLEOTIDE SEQUENCE</scope>
    <source>
        <strain evidence="6">MG17</strain>
    </source>
</reference>
<sequence length="448" mass="49065">MRLAQGPVMRLLKLPDPTSRTGGPVDGSGMDRVVETRRLPRWTPWALGGALLIAAALVFWLYAPRGDAQTVAADRLTVSTVTNGTFEDFIPLRARVTPLLTVYLDAIEGGRVEKVLVEDGTQLAKGQPIVELSNAELQLSTLARQTEVEQQINNMRSQELALAQTRLANERAVLEAELAADKTRLQYEREAKLAERGFVSGKAFADTTAQNRYERRRLDAMRRSRATDEKLQSSQLTQQRASMASMQAGLAIARANLDALKLRAPVGGQLSGFNIQVGQSLSRGERIGQIDSPGRNKLMAGVDEFYLGRVQLNQKANIELAGKSFPAKVTKIYPQVQNGQFQVDLQFIGPEPADLQRGQTLQAKLTLGDPAPARLIPNGAFYSETGGQYVFVVAEDGRSAVKRPVRLGRRNASSIEVLEGVDPGERVITSPYTGFADKERLDLSGRKE</sequence>
<evidence type="ECO:0000259" key="5">
    <source>
        <dbReference type="Pfam" id="PF25967"/>
    </source>
</evidence>
<dbReference type="Gene3D" id="2.40.50.100">
    <property type="match status" value="1"/>
</dbReference>
<dbReference type="Gene3D" id="2.40.420.20">
    <property type="match status" value="1"/>
</dbReference>
<keyword evidence="4" id="KW-0472">Membrane</keyword>
<comment type="caution">
    <text evidence="6">The sequence shown here is derived from an EMBL/GenBank/DDBJ whole genome shotgun (WGS) entry which is preliminary data.</text>
</comment>
<feature type="transmembrane region" description="Helical" evidence="4">
    <location>
        <begin position="42"/>
        <end position="63"/>
    </location>
</feature>
<dbReference type="PANTHER" id="PTHR32347:SF23">
    <property type="entry name" value="BLL5650 PROTEIN"/>
    <property type="match status" value="1"/>
</dbReference>
<evidence type="ECO:0000256" key="2">
    <source>
        <dbReference type="ARBA" id="ARBA00009477"/>
    </source>
</evidence>
<evidence type="ECO:0000256" key="1">
    <source>
        <dbReference type="ARBA" id="ARBA00004196"/>
    </source>
</evidence>
<dbReference type="InterPro" id="IPR050465">
    <property type="entry name" value="UPF0194_transport"/>
</dbReference>
<feature type="domain" description="Multidrug resistance protein MdtA-like C-terminal permuted SH3" evidence="5">
    <location>
        <begin position="375"/>
        <end position="430"/>
    </location>
</feature>
<dbReference type="GO" id="GO:0016020">
    <property type="term" value="C:membrane"/>
    <property type="evidence" value="ECO:0007669"/>
    <property type="project" value="InterPro"/>
</dbReference>
<keyword evidence="4" id="KW-0812">Transmembrane</keyword>
<evidence type="ECO:0000256" key="3">
    <source>
        <dbReference type="ARBA" id="ARBA00023054"/>
    </source>
</evidence>
<evidence type="ECO:0000256" key="4">
    <source>
        <dbReference type="SAM" id="Phobius"/>
    </source>
</evidence>
<dbReference type="InterPro" id="IPR058627">
    <property type="entry name" value="MdtA-like_C"/>
</dbReference>
<keyword evidence="3" id="KW-0175">Coiled coil</keyword>
<keyword evidence="4" id="KW-1133">Transmembrane helix</keyword>
<name>A0A9X2KMC2_9SPHN</name>
<organism evidence="6 7">
    <name type="scientific">Sphingomonas tagetis</name>
    <dbReference type="NCBI Taxonomy" id="2949092"/>
    <lineage>
        <taxon>Bacteria</taxon>
        <taxon>Pseudomonadati</taxon>
        <taxon>Pseudomonadota</taxon>
        <taxon>Alphaproteobacteria</taxon>
        <taxon>Sphingomonadales</taxon>
        <taxon>Sphingomonadaceae</taxon>
        <taxon>Sphingomonas</taxon>
    </lineage>
</organism>
<evidence type="ECO:0000313" key="6">
    <source>
        <dbReference type="EMBL" id="MCP3732474.1"/>
    </source>
</evidence>
<proteinExistence type="inferred from homology"/>
<evidence type="ECO:0000313" key="7">
    <source>
        <dbReference type="Proteomes" id="UP001139451"/>
    </source>
</evidence>
<dbReference type="GO" id="GO:0030313">
    <property type="term" value="C:cell envelope"/>
    <property type="evidence" value="ECO:0007669"/>
    <property type="project" value="UniProtKB-SubCell"/>
</dbReference>